<organism evidence="2 3">
    <name type="scientific">Streptomyces synnematoformans</name>
    <dbReference type="NCBI Taxonomy" id="415721"/>
    <lineage>
        <taxon>Bacteria</taxon>
        <taxon>Bacillati</taxon>
        <taxon>Actinomycetota</taxon>
        <taxon>Actinomycetes</taxon>
        <taxon>Kitasatosporales</taxon>
        <taxon>Streptomycetaceae</taxon>
        <taxon>Streptomyces</taxon>
    </lineage>
</organism>
<dbReference type="Proteomes" id="UP001500443">
    <property type="component" value="Unassembled WGS sequence"/>
</dbReference>
<dbReference type="RefSeq" id="WP_344288740.1">
    <property type="nucleotide sequence ID" value="NZ_BAAAPF010000021.1"/>
</dbReference>
<comment type="caution">
    <text evidence="2">The sequence shown here is derived from an EMBL/GenBank/DDBJ whole genome shotgun (WGS) entry which is preliminary data.</text>
</comment>
<feature type="signal peptide" evidence="1">
    <location>
        <begin position="1"/>
        <end position="27"/>
    </location>
</feature>
<gene>
    <name evidence="2" type="ORF">GCM10009802_12810</name>
</gene>
<keyword evidence="3" id="KW-1185">Reference proteome</keyword>
<feature type="chain" id="PRO_5046453921" description="Secreted protein" evidence="1">
    <location>
        <begin position="28"/>
        <end position="132"/>
    </location>
</feature>
<keyword evidence="1" id="KW-0732">Signal</keyword>
<evidence type="ECO:0008006" key="4">
    <source>
        <dbReference type="Google" id="ProtNLM"/>
    </source>
</evidence>
<protein>
    <recommendedName>
        <fullName evidence="4">Secreted protein</fullName>
    </recommendedName>
</protein>
<name>A0ABN2XMG3_9ACTN</name>
<accession>A0ABN2XMG3</accession>
<proteinExistence type="predicted"/>
<sequence length="132" mass="13565">MRTRTKLLLAAGGIASAGATVAGVAVAADPTDNVKAPYAQAAVAVNTDGTISRQTDTIDAVTKTATGRYCITLAPGVEAARSVPVATLHNGADWRSEIYVQHQHSSCADNAIRVTTGTNGAAKDQPFYVVIP</sequence>
<evidence type="ECO:0000256" key="1">
    <source>
        <dbReference type="SAM" id="SignalP"/>
    </source>
</evidence>
<reference evidence="2 3" key="1">
    <citation type="journal article" date="2019" name="Int. J. Syst. Evol. Microbiol.">
        <title>The Global Catalogue of Microorganisms (GCM) 10K type strain sequencing project: providing services to taxonomists for standard genome sequencing and annotation.</title>
        <authorList>
            <consortium name="The Broad Institute Genomics Platform"/>
            <consortium name="The Broad Institute Genome Sequencing Center for Infectious Disease"/>
            <person name="Wu L."/>
            <person name="Ma J."/>
        </authorList>
    </citation>
    <scope>NUCLEOTIDE SEQUENCE [LARGE SCALE GENOMIC DNA]</scope>
    <source>
        <strain evidence="2 3">JCM 15481</strain>
    </source>
</reference>
<evidence type="ECO:0000313" key="2">
    <source>
        <dbReference type="EMBL" id="GAA2113846.1"/>
    </source>
</evidence>
<evidence type="ECO:0000313" key="3">
    <source>
        <dbReference type="Proteomes" id="UP001500443"/>
    </source>
</evidence>
<dbReference type="EMBL" id="BAAAPF010000021">
    <property type="protein sequence ID" value="GAA2113846.1"/>
    <property type="molecule type" value="Genomic_DNA"/>
</dbReference>